<comment type="function">
    <text evidence="4">Nucleoside triphosphate pyrophosphatase. May have a dual role in cell division arrest and in preventing the incorporation of modified nucleotides into cellular nucleic acids.</text>
</comment>
<evidence type="ECO:0000313" key="5">
    <source>
        <dbReference type="EMBL" id="ORC33906.1"/>
    </source>
</evidence>
<keyword evidence="2 4" id="KW-0378">Hydrolase</keyword>
<dbReference type="InterPro" id="IPR003697">
    <property type="entry name" value="Maf-like"/>
</dbReference>
<dbReference type="CDD" id="cd00555">
    <property type="entry name" value="Maf"/>
    <property type="match status" value="1"/>
</dbReference>
<dbReference type="HAMAP" id="MF_00528">
    <property type="entry name" value="Maf"/>
    <property type="match status" value="1"/>
</dbReference>
<dbReference type="GO" id="GO:0005737">
    <property type="term" value="C:cytoplasm"/>
    <property type="evidence" value="ECO:0007669"/>
    <property type="project" value="UniProtKB-SubCell"/>
</dbReference>
<dbReference type="PIRSF" id="PIRSF006305">
    <property type="entry name" value="Maf"/>
    <property type="match status" value="1"/>
</dbReference>
<dbReference type="Pfam" id="PF02545">
    <property type="entry name" value="Maf"/>
    <property type="match status" value="1"/>
</dbReference>
<comment type="catalytic activity">
    <reaction evidence="4">
        <text>a 2'-deoxyribonucleoside 5'-triphosphate + H2O = a 2'-deoxyribonucleoside 5'-phosphate + diphosphate + H(+)</text>
        <dbReference type="Rhea" id="RHEA:44644"/>
        <dbReference type="ChEBI" id="CHEBI:15377"/>
        <dbReference type="ChEBI" id="CHEBI:15378"/>
        <dbReference type="ChEBI" id="CHEBI:33019"/>
        <dbReference type="ChEBI" id="CHEBI:61560"/>
        <dbReference type="ChEBI" id="CHEBI:65317"/>
        <dbReference type="EC" id="3.6.1.9"/>
    </reaction>
</comment>
<protein>
    <recommendedName>
        <fullName evidence="4">Nucleoside triphosphate pyrophosphatase</fullName>
        <ecNumber evidence="4">3.6.1.9</ecNumber>
    </recommendedName>
    <alternativeName>
        <fullName evidence="4">Nucleotide pyrophosphatase</fullName>
        <shortName evidence="4">Nucleotide PPase</shortName>
    </alternativeName>
</protein>
<dbReference type="SUPFAM" id="SSF52972">
    <property type="entry name" value="ITPase-like"/>
    <property type="match status" value="1"/>
</dbReference>
<comment type="similarity">
    <text evidence="4">Belongs to the Maf family.</text>
</comment>
<comment type="subcellular location">
    <subcellularLocation>
        <location evidence="4">Cytoplasm</location>
    </subcellularLocation>
</comment>
<dbReference type="PANTHER" id="PTHR43213">
    <property type="entry name" value="BIFUNCTIONAL DTTP/UTP PYROPHOSPHATASE/METHYLTRANSFERASE PROTEIN-RELATED"/>
    <property type="match status" value="1"/>
</dbReference>
<evidence type="ECO:0000256" key="4">
    <source>
        <dbReference type="HAMAP-Rule" id="MF_00528"/>
    </source>
</evidence>
<name>A0A1Y1RV98_9SPIO</name>
<evidence type="ECO:0000256" key="2">
    <source>
        <dbReference type="ARBA" id="ARBA00022801"/>
    </source>
</evidence>
<keyword evidence="3 4" id="KW-0546">Nucleotide metabolism</keyword>
<proteinExistence type="inferred from homology"/>
<dbReference type="InterPro" id="IPR029001">
    <property type="entry name" value="ITPase-like_fam"/>
</dbReference>
<dbReference type="GO" id="GO:0009117">
    <property type="term" value="P:nucleotide metabolic process"/>
    <property type="evidence" value="ECO:0007669"/>
    <property type="project" value="UniProtKB-KW"/>
</dbReference>
<dbReference type="EMBL" id="MWQY01000017">
    <property type="protein sequence ID" value="ORC33906.1"/>
    <property type="molecule type" value="Genomic_DNA"/>
</dbReference>
<sequence>MQYGNMNQQIIPAEQKNPPPDIRISLASASPQRSAMLSGLGFPLLQRPQHIDESLVSDRIDEEALRLARLKAESCLSGKDHGRWILGVDTLVGIGSQILGKPADRDEARETLIALEGEIHTVWSGIVLLDTLGQRSAMKAVCTEVAFSSMSHEEIEWYLDSGEWDGAAGAYRIQERGALFIHALKGSYHNVVGLPIQTFYGMLRSFNYPFHMLKR</sequence>
<organism evidence="5 6">
    <name type="scientific">Marispirochaeta aestuarii</name>
    <dbReference type="NCBI Taxonomy" id="1963862"/>
    <lineage>
        <taxon>Bacteria</taxon>
        <taxon>Pseudomonadati</taxon>
        <taxon>Spirochaetota</taxon>
        <taxon>Spirochaetia</taxon>
        <taxon>Spirochaetales</taxon>
        <taxon>Spirochaetaceae</taxon>
        <taxon>Marispirochaeta</taxon>
    </lineage>
</organism>
<dbReference type="GO" id="GO:0047429">
    <property type="term" value="F:nucleoside triphosphate diphosphatase activity"/>
    <property type="evidence" value="ECO:0007669"/>
    <property type="project" value="UniProtKB-EC"/>
</dbReference>
<dbReference type="PANTHER" id="PTHR43213:SF5">
    <property type="entry name" value="BIFUNCTIONAL DTTP_UTP PYROPHOSPHATASE_METHYLTRANSFERASE PROTEIN-RELATED"/>
    <property type="match status" value="1"/>
</dbReference>
<evidence type="ECO:0000256" key="3">
    <source>
        <dbReference type="ARBA" id="ARBA00023080"/>
    </source>
</evidence>
<gene>
    <name evidence="5" type="ORF">B4O97_14695</name>
</gene>
<evidence type="ECO:0000313" key="6">
    <source>
        <dbReference type="Proteomes" id="UP000192343"/>
    </source>
</evidence>
<dbReference type="STRING" id="1963862.B4O97_14695"/>
<dbReference type="AlphaFoldDB" id="A0A1Y1RV98"/>
<dbReference type="EC" id="3.6.1.9" evidence="4"/>
<keyword evidence="6" id="KW-1185">Reference proteome</keyword>
<evidence type="ECO:0000256" key="1">
    <source>
        <dbReference type="ARBA" id="ARBA00001968"/>
    </source>
</evidence>
<reference evidence="5 6" key="1">
    <citation type="submission" date="2017-03" db="EMBL/GenBank/DDBJ databases">
        <title>Draft Genome sequence of Marispirochaeta sp. strain JC444.</title>
        <authorList>
            <person name="Shivani Y."/>
            <person name="Subhash Y."/>
            <person name="Sasikala C."/>
            <person name="Ramana C."/>
        </authorList>
    </citation>
    <scope>NUCLEOTIDE SEQUENCE [LARGE SCALE GENOMIC DNA]</scope>
    <source>
        <strain evidence="5 6">JC444</strain>
    </source>
</reference>
<dbReference type="NCBIfam" id="TIGR00172">
    <property type="entry name" value="maf"/>
    <property type="match status" value="1"/>
</dbReference>
<dbReference type="Proteomes" id="UP000192343">
    <property type="component" value="Unassembled WGS sequence"/>
</dbReference>
<feature type="active site" description="Proton acceptor" evidence="4">
    <location>
        <position position="89"/>
    </location>
</feature>
<comment type="catalytic activity">
    <reaction evidence="4">
        <text>a ribonucleoside 5'-triphosphate + H2O = a ribonucleoside 5'-phosphate + diphosphate + H(+)</text>
        <dbReference type="Rhea" id="RHEA:23996"/>
        <dbReference type="ChEBI" id="CHEBI:15377"/>
        <dbReference type="ChEBI" id="CHEBI:15378"/>
        <dbReference type="ChEBI" id="CHEBI:33019"/>
        <dbReference type="ChEBI" id="CHEBI:58043"/>
        <dbReference type="ChEBI" id="CHEBI:61557"/>
        <dbReference type="EC" id="3.6.1.9"/>
    </reaction>
</comment>
<comment type="caution">
    <text evidence="5">The sequence shown here is derived from an EMBL/GenBank/DDBJ whole genome shotgun (WGS) entry which is preliminary data.</text>
</comment>
<comment type="caution">
    <text evidence="4">Lacks conserved residue(s) required for the propagation of feature annotation.</text>
</comment>
<accession>A0A1Y1RV98</accession>
<dbReference type="Gene3D" id="3.90.950.10">
    <property type="match status" value="1"/>
</dbReference>
<keyword evidence="4" id="KW-0963">Cytoplasm</keyword>
<comment type="cofactor">
    <cofactor evidence="1 4">
        <name>a divalent metal cation</name>
        <dbReference type="ChEBI" id="CHEBI:60240"/>
    </cofactor>
</comment>